<dbReference type="PANTHER" id="PTHR19229:SF250">
    <property type="entry name" value="ABC TRANSPORTER DOMAIN-CONTAINING PROTEIN-RELATED"/>
    <property type="match status" value="1"/>
</dbReference>
<protein>
    <recommendedName>
        <fullName evidence="4">ABC transporter domain-containing protein</fullName>
    </recommendedName>
</protein>
<sequence length="1578" mass="183521">MILRQHYIRLRALMHYFWQWNSLQLYIINLSLGIFIATFTLTPIRNDFFMRFTNDEIILAELNECVFQTVSPQEFQSIIKGIIKKFDYIDLNSYYKIIQEAKNRKILQIDGCKGIQVRHYDFIKNNQSSLHIVQTDSHFTNKYDRFVQFYNPFIYSSPNSNRNFNSYRKWIGRLLTIIEAVFGKRIEIDLEVTQHYDLTRYFLYNFKYWIYGCVTISLMLIIPLVSLTLRWDFESGLVDALQSKGLSMTDYLVYQFIWYLIYFMLPLGTVITAASCIEFIEEISWTNFLLLYLVVSISSLELLLAIGISSSLFGASVLMHFALATAGIACSGIFPSWLNYSLERYFDTCIFNVLHYTTIIFLPCYYAGSVFLSILDRSTPYRQKIEQVYSIEPKTTDREILNSVLYFLIIQAFRLCTIYFVRDMKTMEFFTWLRFNKNDVQSREAKTIQDQDEDNLSAIEMRSVSKKLHGTTLRDINLNIKYRYISVFYAINEFPSMEIICKLASGLVYSDKGSVLRQDIDSSTPIQIAYVNLGIFQMGKLKVDEYLNLFARIQAPPGQTDQALAITLNRMVEFLGLTDVRYMLANEITYLEQIKLSIAFDLLGRANVLLFNNPSARLTVDDRRELWRILLRLKTHRAIFVATNSVDEADYIADEVFVFFNETVHFQGSTDSLKKLMESQFLLQVSRQSMISKSQIENLIEKCKLQATFMENQSSLTEMVFSFKCQKEGDQIAISKFLDRLSSYSKKGNIVINSVSMNSLSQVLAGKLQINTSEVKPLKMSIETNIPTRFNFFNNCKLTRALTWQSYHLLRYRFGSLLVLICFGVFFDIIPSKCAQSLSCGYANISTSSMLKTIRQSLVSHHPELEPLVHSYCKQFNNSRCQVLSTEINADRKWIYQNAEDIHEYIHEYVYSYEIFKDVGNIYSIKVNFNPYSRFPFHVGAIHFLSHFIKTVMNIDFSYEVIIQAFMIEGSNNSELIFTVFLIGNVIMLLELLTTIFVLQKEHRAKLGYREVIISSGMPYSVVILSRVYIIILFFVFGLPLVVMIVRYMWGHTSLIYGDDGIGFIQYTVNLFLIYLFAYSMCKTVFFFGKFAYFSLIFLTIIVGNSIFIWTASDHYISPTLFIVIVEIVVFCLPPIATPLIVLSLLTTNFNLRDTIPENTNLRTFFEHFLIGTTNRWIIQKAIVTAILLFHNDEYIRDFFYYYYERKTDFVRTMFAMDKDVTDEMNLVEKIVNRKIMPPNIVLVVHKLAKLSKKNTIDQLSLAVRRGECLVILGLKKAGKTDLLNILIGKSCFDEGDFFLADFEMELKNKFVRRKQYFGIGYAPQYNQINQLFTVKEMLFVHHKARLIPNDQIGKQIQIISRIFQLDSILFKRGSMLNNEEIRRILLAFAFVGGPRLVLLDEPTQMVDFMTKNKIREMIMLAKEVYGSTLIVTSSDINEAESFANRVAIMIQGIIRHLGPGQNIRRDVCKGIQINLKMKPARCQDFSIVTELRRRVANLFPGIRPLFLHKYVTEYYLPPKSHDNKLSKISEIFNRIMQIHNEFDMENFNITMGSLDQVFYMYSKRHSAAIHSSPEETS</sequence>
<feature type="transmembrane region" description="Helical" evidence="3">
    <location>
        <begin position="1091"/>
        <end position="1110"/>
    </location>
</feature>
<feature type="transmembrane region" description="Helical" evidence="3">
    <location>
        <begin position="400"/>
        <end position="421"/>
    </location>
</feature>
<dbReference type="SUPFAM" id="SSF52540">
    <property type="entry name" value="P-loop containing nucleoside triphosphate hydrolases"/>
    <property type="match status" value="2"/>
</dbReference>
<organism evidence="5 6">
    <name type="scientific">Blomia tropicalis</name>
    <name type="common">Mite</name>
    <dbReference type="NCBI Taxonomy" id="40697"/>
    <lineage>
        <taxon>Eukaryota</taxon>
        <taxon>Metazoa</taxon>
        <taxon>Ecdysozoa</taxon>
        <taxon>Arthropoda</taxon>
        <taxon>Chelicerata</taxon>
        <taxon>Arachnida</taxon>
        <taxon>Acari</taxon>
        <taxon>Acariformes</taxon>
        <taxon>Sarcoptiformes</taxon>
        <taxon>Astigmata</taxon>
        <taxon>Glycyphagoidea</taxon>
        <taxon>Echimyopodidae</taxon>
        <taxon>Blomia</taxon>
    </lineage>
</organism>
<keyword evidence="2" id="KW-0067">ATP-binding</keyword>
<feature type="transmembrane region" description="Helical" evidence="3">
    <location>
        <begin position="251"/>
        <end position="277"/>
    </location>
</feature>
<name>A0A9Q0RR78_BLOTA</name>
<feature type="transmembrane region" description="Helical" evidence="3">
    <location>
        <begin position="208"/>
        <end position="231"/>
    </location>
</feature>
<keyword evidence="3" id="KW-1133">Transmembrane helix</keyword>
<dbReference type="Proteomes" id="UP001142055">
    <property type="component" value="Chromosome 1"/>
</dbReference>
<dbReference type="Gene3D" id="3.40.50.300">
    <property type="entry name" value="P-loop containing nucleotide triphosphate hydrolases"/>
    <property type="match status" value="2"/>
</dbReference>
<feature type="transmembrane region" description="Helical" evidence="3">
    <location>
        <begin position="318"/>
        <end position="338"/>
    </location>
</feature>
<feature type="transmembrane region" description="Helical" evidence="3">
    <location>
        <begin position="1062"/>
        <end position="1079"/>
    </location>
</feature>
<comment type="caution">
    <text evidence="5">The sequence shown here is derived from an EMBL/GenBank/DDBJ whole genome shotgun (WGS) entry which is preliminary data.</text>
</comment>
<dbReference type="GO" id="GO:0005524">
    <property type="term" value="F:ATP binding"/>
    <property type="evidence" value="ECO:0007669"/>
    <property type="project" value="UniProtKB-KW"/>
</dbReference>
<feature type="transmembrane region" description="Helical" evidence="3">
    <location>
        <begin position="23"/>
        <end position="42"/>
    </location>
</feature>
<dbReference type="GO" id="GO:0016020">
    <property type="term" value="C:membrane"/>
    <property type="evidence" value="ECO:0007669"/>
    <property type="project" value="InterPro"/>
</dbReference>
<keyword evidence="3" id="KW-0472">Membrane</keyword>
<dbReference type="Pfam" id="PF00005">
    <property type="entry name" value="ABC_tran"/>
    <property type="match status" value="1"/>
</dbReference>
<keyword evidence="6" id="KW-1185">Reference proteome</keyword>
<feature type="domain" description="ABC transporter" evidence="4">
    <location>
        <begin position="1236"/>
        <end position="1477"/>
    </location>
</feature>
<keyword evidence="1" id="KW-0547">Nucleotide-binding</keyword>
<dbReference type="GO" id="GO:0140359">
    <property type="term" value="F:ABC-type transporter activity"/>
    <property type="evidence" value="ECO:0007669"/>
    <property type="project" value="InterPro"/>
</dbReference>
<dbReference type="InterPro" id="IPR027417">
    <property type="entry name" value="P-loop_NTPase"/>
</dbReference>
<dbReference type="SMART" id="SM00382">
    <property type="entry name" value="AAA"/>
    <property type="match status" value="1"/>
</dbReference>
<feature type="transmembrane region" description="Helical" evidence="3">
    <location>
        <begin position="1020"/>
        <end position="1050"/>
    </location>
</feature>
<accession>A0A9Q0RR78</accession>
<reference evidence="5" key="1">
    <citation type="submission" date="2022-12" db="EMBL/GenBank/DDBJ databases">
        <title>Genome assemblies of Blomia tropicalis.</title>
        <authorList>
            <person name="Cui Y."/>
        </authorList>
    </citation>
    <scope>NUCLEOTIDE SEQUENCE</scope>
    <source>
        <tissue evidence="5">Adult mites</tissue>
    </source>
</reference>
<dbReference type="InterPro" id="IPR003593">
    <property type="entry name" value="AAA+_ATPase"/>
</dbReference>
<evidence type="ECO:0000256" key="3">
    <source>
        <dbReference type="SAM" id="Phobius"/>
    </source>
</evidence>
<feature type="transmembrane region" description="Helical" evidence="3">
    <location>
        <begin position="289"/>
        <end position="312"/>
    </location>
</feature>
<feature type="transmembrane region" description="Helical" evidence="3">
    <location>
        <begin position="350"/>
        <end position="375"/>
    </location>
</feature>
<dbReference type="GO" id="GO:0016887">
    <property type="term" value="F:ATP hydrolysis activity"/>
    <property type="evidence" value="ECO:0007669"/>
    <property type="project" value="InterPro"/>
</dbReference>
<gene>
    <name evidence="5" type="ORF">RDWZM_001935</name>
</gene>
<dbReference type="PANTHER" id="PTHR19229">
    <property type="entry name" value="ATP-BINDING CASSETTE TRANSPORTER SUBFAMILY A ABCA"/>
    <property type="match status" value="1"/>
</dbReference>
<dbReference type="GO" id="GO:0005319">
    <property type="term" value="F:lipid transporter activity"/>
    <property type="evidence" value="ECO:0007669"/>
    <property type="project" value="TreeGrafter"/>
</dbReference>
<evidence type="ECO:0000256" key="2">
    <source>
        <dbReference type="ARBA" id="ARBA00022840"/>
    </source>
</evidence>
<proteinExistence type="predicted"/>
<evidence type="ECO:0000313" key="6">
    <source>
        <dbReference type="Proteomes" id="UP001142055"/>
    </source>
</evidence>
<dbReference type="EMBL" id="JAPWDV010000001">
    <property type="protein sequence ID" value="KAJ6223390.1"/>
    <property type="molecule type" value="Genomic_DNA"/>
</dbReference>
<feature type="transmembrane region" description="Helical" evidence="3">
    <location>
        <begin position="976"/>
        <end position="999"/>
    </location>
</feature>
<feature type="transmembrane region" description="Helical" evidence="3">
    <location>
        <begin position="1122"/>
        <end position="1146"/>
    </location>
</feature>
<dbReference type="PROSITE" id="PS50893">
    <property type="entry name" value="ABC_TRANSPORTER_2"/>
    <property type="match status" value="1"/>
</dbReference>
<evidence type="ECO:0000313" key="5">
    <source>
        <dbReference type="EMBL" id="KAJ6223390.1"/>
    </source>
</evidence>
<evidence type="ECO:0000256" key="1">
    <source>
        <dbReference type="ARBA" id="ARBA00022741"/>
    </source>
</evidence>
<dbReference type="InterPro" id="IPR003439">
    <property type="entry name" value="ABC_transporter-like_ATP-bd"/>
</dbReference>
<dbReference type="InterPro" id="IPR026082">
    <property type="entry name" value="ABCA"/>
</dbReference>
<evidence type="ECO:0000259" key="4">
    <source>
        <dbReference type="PROSITE" id="PS50893"/>
    </source>
</evidence>
<keyword evidence="3" id="KW-0812">Transmembrane</keyword>